<dbReference type="RefSeq" id="WP_085622071.1">
    <property type="nucleotide sequence ID" value="NZ_JAPTFZ010000006.1"/>
</dbReference>
<dbReference type="Proteomes" id="UP000195208">
    <property type="component" value="Unassembled WGS sequence"/>
</dbReference>
<name>A0ABX3Z231_9STAP</name>
<protein>
    <submittedName>
        <fullName evidence="1">Uncharacterized protein</fullName>
    </submittedName>
</protein>
<accession>A0ABX3Z231</accession>
<gene>
    <name evidence="1" type="ORF">B9M88_09420</name>
</gene>
<organism evidence="1 2">
    <name type="scientific">Staphylococcus agnetis</name>
    <dbReference type="NCBI Taxonomy" id="985762"/>
    <lineage>
        <taxon>Bacteria</taxon>
        <taxon>Bacillati</taxon>
        <taxon>Bacillota</taxon>
        <taxon>Bacilli</taxon>
        <taxon>Bacillales</taxon>
        <taxon>Staphylococcaceae</taxon>
        <taxon>Staphylococcus</taxon>
    </lineage>
</organism>
<sequence>MAKLNLDRVLGHYVESIKADKEYHNGALVGKGDLVEGEDRLYTAKEATAENHYLVSTPEVDFTNSSKSIDFKNPSGSVMRVHQLEKGDTFTVEQALHTESLEAKAQLTIEGGKFAAGAGDYVLEAVTTIGADRRPAYRIRKVK</sequence>
<reference evidence="1 2" key="1">
    <citation type="submission" date="2017-04" db="EMBL/GenBank/DDBJ databases">
        <title>Staphylococcus agnetis, a potential pathogen in the broiler production.</title>
        <authorList>
            <person name="Poulsen L."/>
        </authorList>
    </citation>
    <scope>NUCLEOTIDE SEQUENCE [LARGE SCALE GENOMIC DNA]</scope>
    <source>
        <strain evidence="1 2">723_310714_2_2_spleen</strain>
    </source>
</reference>
<comment type="caution">
    <text evidence="1">The sequence shown here is derived from an EMBL/GenBank/DDBJ whole genome shotgun (WGS) entry which is preliminary data.</text>
</comment>
<keyword evidence="2" id="KW-1185">Reference proteome</keyword>
<evidence type="ECO:0000313" key="2">
    <source>
        <dbReference type="Proteomes" id="UP000195208"/>
    </source>
</evidence>
<evidence type="ECO:0000313" key="1">
    <source>
        <dbReference type="EMBL" id="OTW30478.1"/>
    </source>
</evidence>
<dbReference type="EMBL" id="NEFX01000018">
    <property type="protein sequence ID" value="OTW30478.1"/>
    <property type="molecule type" value="Genomic_DNA"/>
</dbReference>
<proteinExistence type="predicted"/>